<proteinExistence type="predicted"/>
<accession>A0A4Y3KV17</accession>
<evidence type="ECO:0008006" key="3">
    <source>
        <dbReference type="Google" id="ProtNLM"/>
    </source>
</evidence>
<gene>
    <name evidence="1" type="ORF">CCE01nite_11950</name>
</gene>
<dbReference type="EMBL" id="BJLR01000013">
    <property type="protein sequence ID" value="GEA87246.1"/>
    <property type="molecule type" value="Genomic_DNA"/>
</dbReference>
<sequence>MSREPSQYELTAWADLARARSRRPASRAAAAVNDTVQGAAGRVGDAARGAVNGSPRARRMVDRMTTAGGAVRGKVPDGVAAIGAKGVGAVQKVAEGGARAVSRVATAGLSPTRVVKAHVRAGHEVAALGDLRRLDLEQIDRIKPRSLDVAYAAVAAASGAAAGVAITGTQLSVPVSGGVTAAPAVHVVLGAFAADATAVMALASAVVGHHALHYGYDPARPEEKVFVLSVVNWGTAATVASKATAFADVSRLTQGLVRGARWTQLNDSAVTLVTRAFTEAFGGRLVQRGLGKVVPVVGVVAGVSLNWLTLEQIADAADLAYRRRFLLEKYPHLADDAPEPVLLGEEESGARDDEVIAVLDLVPNPEGDSDDQAQPAQV</sequence>
<protein>
    <recommendedName>
        <fullName evidence="3">Serine/arginine repetitive matrix protein 2</fullName>
    </recommendedName>
</protein>
<evidence type="ECO:0000313" key="2">
    <source>
        <dbReference type="Proteomes" id="UP000317046"/>
    </source>
</evidence>
<dbReference type="Pfam" id="PF12787">
    <property type="entry name" value="EcsC"/>
    <property type="match status" value="1"/>
</dbReference>
<keyword evidence="2" id="KW-1185">Reference proteome</keyword>
<dbReference type="AlphaFoldDB" id="A0A4Y3KV17"/>
<dbReference type="InterPro" id="IPR024787">
    <property type="entry name" value="EcsC"/>
</dbReference>
<comment type="caution">
    <text evidence="1">The sequence shown here is derived from an EMBL/GenBank/DDBJ whole genome shotgun (WGS) entry which is preliminary data.</text>
</comment>
<evidence type="ECO:0000313" key="1">
    <source>
        <dbReference type="EMBL" id="GEA87246.1"/>
    </source>
</evidence>
<name>A0A4Y3KV17_9CELL</name>
<dbReference type="Proteomes" id="UP000317046">
    <property type="component" value="Unassembled WGS sequence"/>
</dbReference>
<reference evidence="1" key="1">
    <citation type="submission" date="2019-06" db="EMBL/GenBank/DDBJ databases">
        <title>Whole genome shotgun sequence of Cellulomonas cellasea NBRC 3753.</title>
        <authorList>
            <person name="Hosoyama A."/>
            <person name="Uohara A."/>
            <person name="Ohji S."/>
            <person name="Ichikawa N."/>
        </authorList>
    </citation>
    <scope>NUCLEOTIDE SEQUENCE [LARGE SCALE GENOMIC DNA]</scope>
    <source>
        <strain evidence="1">NBRC 3753</strain>
    </source>
</reference>
<organism evidence="1 2">
    <name type="scientific">Cellulomonas cellasea</name>
    <dbReference type="NCBI Taxonomy" id="43670"/>
    <lineage>
        <taxon>Bacteria</taxon>
        <taxon>Bacillati</taxon>
        <taxon>Actinomycetota</taxon>
        <taxon>Actinomycetes</taxon>
        <taxon>Micrococcales</taxon>
        <taxon>Cellulomonadaceae</taxon>
        <taxon>Cellulomonas</taxon>
    </lineage>
</organism>